<dbReference type="KEGG" id="lak:106155640"/>
<dbReference type="Pfam" id="PF07690">
    <property type="entry name" value="MFS_1"/>
    <property type="match status" value="2"/>
</dbReference>
<protein>
    <submittedName>
        <fullName evidence="5">Monocarboxylate transporter 9</fullName>
    </submittedName>
</protein>
<dbReference type="Gene3D" id="1.20.1250.20">
    <property type="entry name" value="MFS general substrate transporter like domains"/>
    <property type="match status" value="1"/>
</dbReference>
<evidence type="ECO:0000259" key="3">
    <source>
        <dbReference type="PROSITE" id="PS50850"/>
    </source>
</evidence>
<evidence type="ECO:0000313" key="4">
    <source>
        <dbReference type="Proteomes" id="UP000085678"/>
    </source>
</evidence>
<dbReference type="AlphaFoldDB" id="A0A1S3HIS3"/>
<dbReference type="InterPro" id="IPR020846">
    <property type="entry name" value="MFS_dom"/>
</dbReference>
<dbReference type="PANTHER" id="PTHR11360">
    <property type="entry name" value="MONOCARBOXYLATE TRANSPORTER"/>
    <property type="match status" value="1"/>
</dbReference>
<evidence type="ECO:0000313" key="5">
    <source>
        <dbReference type="RefSeq" id="XP_013386020.1"/>
    </source>
</evidence>
<reference evidence="5" key="1">
    <citation type="submission" date="2025-08" db="UniProtKB">
        <authorList>
            <consortium name="RefSeq"/>
        </authorList>
    </citation>
    <scope>IDENTIFICATION</scope>
    <source>
        <tissue evidence="5">Gonads</tissue>
    </source>
</reference>
<organism evidence="4 5">
    <name type="scientific">Lingula anatina</name>
    <name type="common">Brachiopod</name>
    <name type="synonym">Lingula unguis</name>
    <dbReference type="NCBI Taxonomy" id="7574"/>
    <lineage>
        <taxon>Eukaryota</taxon>
        <taxon>Metazoa</taxon>
        <taxon>Spiralia</taxon>
        <taxon>Lophotrochozoa</taxon>
        <taxon>Brachiopoda</taxon>
        <taxon>Linguliformea</taxon>
        <taxon>Lingulata</taxon>
        <taxon>Lingulida</taxon>
        <taxon>Linguloidea</taxon>
        <taxon>Lingulidae</taxon>
        <taxon>Lingula</taxon>
    </lineage>
</organism>
<dbReference type="GO" id="GO:0008028">
    <property type="term" value="F:monocarboxylic acid transmembrane transporter activity"/>
    <property type="evidence" value="ECO:0007669"/>
    <property type="project" value="TreeGrafter"/>
</dbReference>
<feature type="transmembrane region" description="Helical" evidence="2">
    <location>
        <begin position="407"/>
        <end position="429"/>
    </location>
</feature>
<evidence type="ECO:0000256" key="2">
    <source>
        <dbReference type="SAM" id="Phobius"/>
    </source>
</evidence>
<dbReference type="RefSeq" id="XP_013386020.1">
    <property type="nucleotide sequence ID" value="XM_013530566.1"/>
</dbReference>
<feature type="transmembrane region" description="Helical" evidence="2">
    <location>
        <begin position="163"/>
        <end position="188"/>
    </location>
</feature>
<feature type="transmembrane region" description="Helical" evidence="2">
    <location>
        <begin position="317"/>
        <end position="337"/>
    </location>
</feature>
<sequence>MESSTKAIPLHSSAPIICDPRTPPAKNGVEKEKLFLASDPSLVFSEQKSELKNLPQYTQYMGTRERTIRQCLIVIAAFMSHFFVHGLSASMGVYFEEFLEIFKQSVGDTAWVGSLNYGMLLLTGPVCSVIVDRFGCRVTAMLGGAIAAVGLFLSVFATSLMYLYVSFGIITGFGFGINCFASVFIVGLSFERRRSLAMGISIAGIGAGMMTQPYIIEYLVETYGWRGSLLIQSGFLLQTMSIGAVLHELPPRYQDIPVVATEDTTPKPKIIDFTIFLSFSYVLLCINNFLFCVGLSVVMVHLPHVADVLDFSHKQGAFLLVVIGISNTIGRVLQGVIVSVSCVKCSPTLNYALSYGIAGLATLFFPISRHFILLVICSVIYGLGYSAFGTLLPDVIIAILGKRRLTVGYGVVMNFGGFGTMLGAPIAGWLYDGLHNYQPSFYFGGTSLILSGLIMFIPWYRMRQTASDDEKKDVITDI</sequence>
<feature type="transmembrane region" description="Helical" evidence="2">
    <location>
        <begin position="138"/>
        <end position="157"/>
    </location>
</feature>
<keyword evidence="4" id="KW-1185">Reference proteome</keyword>
<dbReference type="InterPro" id="IPR036259">
    <property type="entry name" value="MFS_trans_sf"/>
</dbReference>
<dbReference type="InterPro" id="IPR050327">
    <property type="entry name" value="Proton-linked_MCT"/>
</dbReference>
<gene>
    <name evidence="5" type="primary">LOC106155640</name>
</gene>
<dbReference type="CDD" id="cd17352">
    <property type="entry name" value="MFS_MCT_SLC16"/>
    <property type="match status" value="1"/>
</dbReference>
<dbReference type="GO" id="GO:0016020">
    <property type="term" value="C:membrane"/>
    <property type="evidence" value="ECO:0007669"/>
    <property type="project" value="UniProtKB-SubCell"/>
</dbReference>
<keyword evidence="2" id="KW-0812">Transmembrane</keyword>
<dbReference type="STRING" id="7574.A0A1S3HIS3"/>
<feature type="transmembrane region" description="Helical" evidence="2">
    <location>
        <begin position="441"/>
        <end position="460"/>
    </location>
</feature>
<feature type="transmembrane region" description="Helical" evidence="2">
    <location>
        <begin position="349"/>
        <end position="367"/>
    </location>
</feature>
<keyword evidence="2" id="KW-0472">Membrane</keyword>
<proteinExistence type="predicted"/>
<dbReference type="PANTHER" id="PTHR11360:SF284">
    <property type="entry name" value="EG:103B4.3 PROTEIN-RELATED"/>
    <property type="match status" value="1"/>
</dbReference>
<dbReference type="OrthoDB" id="10060767at2759"/>
<feature type="domain" description="Major facilitator superfamily (MFS) profile" evidence="3">
    <location>
        <begin position="73"/>
        <end position="463"/>
    </location>
</feature>
<dbReference type="InterPro" id="IPR011701">
    <property type="entry name" value="MFS"/>
</dbReference>
<dbReference type="PROSITE" id="PS50850">
    <property type="entry name" value="MFS"/>
    <property type="match status" value="1"/>
</dbReference>
<feature type="transmembrane region" description="Helical" evidence="2">
    <location>
        <begin position="115"/>
        <end position="131"/>
    </location>
</feature>
<feature type="transmembrane region" description="Helical" evidence="2">
    <location>
        <begin position="270"/>
        <end position="297"/>
    </location>
</feature>
<keyword evidence="2" id="KW-1133">Transmembrane helix</keyword>
<feature type="transmembrane region" description="Helical" evidence="2">
    <location>
        <begin position="373"/>
        <end position="400"/>
    </location>
</feature>
<dbReference type="SUPFAM" id="SSF103473">
    <property type="entry name" value="MFS general substrate transporter"/>
    <property type="match status" value="1"/>
</dbReference>
<dbReference type="GeneID" id="106155640"/>
<accession>A0A1S3HIS3</accession>
<name>A0A1S3HIS3_LINAN</name>
<dbReference type="Proteomes" id="UP000085678">
    <property type="component" value="Unplaced"/>
</dbReference>
<evidence type="ECO:0000256" key="1">
    <source>
        <dbReference type="ARBA" id="ARBA00004141"/>
    </source>
</evidence>
<feature type="transmembrane region" description="Helical" evidence="2">
    <location>
        <begin position="71"/>
        <end position="95"/>
    </location>
</feature>
<comment type="subcellular location">
    <subcellularLocation>
        <location evidence="1">Membrane</location>
        <topology evidence="1">Multi-pass membrane protein</topology>
    </subcellularLocation>
</comment>
<dbReference type="InParanoid" id="A0A1S3HIS3"/>